<dbReference type="EMBL" id="JAAONZ010000023">
    <property type="protein sequence ID" value="NHO68028.1"/>
    <property type="molecule type" value="Genomic_DNA"/>
</dbReference>
<comment type="caution">
    <text evidence="4">The sequence shown here is derived from an EMBL/GenBank/DDBJ whole genome shotgun (WGS) entry which is preliminary data.</text>
</comment>
<proteinExistence type="predicted"/>
<dbReference type="InterPro" id="IPR001763">
    <property type="entry name" value="Rhodanese-like_dom"/>
</dbReference>
<dbReference type="GO" id="GO:0004792">
    <property type="term" value="F:thiosulfate-cyanide sulfurtransferase activity"/>
    <property type="evidence" value="ECO:0007669"/>
    <property type="project" value="UniProtKB-EC"/>
</dbReference>
<evidence type="ECO:0000313" key="4">
    <source>
        <dbReference type="EMBL" id="NHO68028.1"/>
    </source>
</evidence>
<dbReference type="NCBIfam" id="NF001195">
    <property type="entry name" value="PRK00162.1"/>
    <property type="match status" value="1"/>
</dbReference>
<evidence type="ECO:0000256" key="2">
    <source>
        <dbReference type="ARBA" id="ARBA00022679"/>
    </source>
</evidence>
<dbReference type="EC" id="2.8.1.1" evidence="4"/>
<sequence>MSLSRISCEQAHELMHNSCCQILDIRDPQSYQLSRPAGAKPLDNNTLPAFLNEADRQAPTLVFCYHGNSSQQAALFLQQEGFTEVHSVDGGFELWRQLYPNDIES</sequence>
<keyword evidence="5" id="KW-1185">Reference proteome</keyword>
<gene>
    <name evidence="4" type="primary">glpE</name>
    <name evidence="4" type="ORF">G8770_20975</name>
</gene>
<keyword evidence="2 4" id="KW-0808">Transferase</keyword>
<organism evidence="4 5">
    <name type="scientific">Pseudomaricurvus hydrocarbonicus</name>
    <dbReference type="NCBI Taxonomy" id="1470433"/>
    <lineage>
        <taxon>Bacteria</taxon>
        <taxon>Pseudomonadati</taxon>
        <taxon>Pseudomonadota</taxon>
        <taxon>Gammaproteobacteria</taxon>
        <taxon>Cellvibrionales</taxon>
        <taxon>Cellvibrionaceae</taxon>
        <taxon>Pseudomaricurvus</taxon>
    </lineage>
</organism>
<accession>A0A9E5T4E8</accession>
<dbReference type="InterPro" id="IPR050229">
    <property type="entry name" value="GlpE_sulfurtransferase"/>
</dbReference>
<dbReference type="Pfam" id="PF00581">
    <property type="entry name" value="Rhodanese"/>
    <property type="match status" value="1"/>
</dbReference>
<name>A0A9E5T4E8_9GAMM</name>
<dbReference type="GO" id="GO:0005737">
    <property type="term" value="C:cytoplasm"/>
    <property type="evidence" value="ECO:0007669"/>
    <property type="project" value="InterPro"/>
</dbReference>
<dbReference type="InterPro" id="IPR023695">
    <property type="entry name" value="Thiosulf_sulfurTrfase"/>
</dbReference>
<reference evidence="4" key="1">
    <citation type="submission" date="2020-03" db="EMBL/GenBank/DDBJ databases">
        <authorList>
            <person name="Guo F."/>
        </authorList>
    </citation>
    <scope>NUCLEOTIDE SEQUENCE</scope>
    <source>
        <strain evidence="4">JCM 30134</strain>
    </source>
</reference>
<dbReference type="Gene3D" id="3.40.250.10">
    <property type="entry name" value="Rhodanese-like domain"/>
    <property type="match status" value="1"/>
</dbReference>
<dbReference type="PROSITE" id="PS50206">
    <property type="entry name" value="RHODANESE_3"/>
    <property type="match status" value="1"/>
</dbReference>
<dbReference type="SUPFAM" id="SSF52821">
    <property type="entry name" value="Rhodanese/Cell cycle control phosphatase"/>
    <property type="match status" value="1"/>
</dbReference>
<feature type="domain" description="Rhodanese" evidence="3">
    <location>
        <begin position="20"/>
        <end position="104"/>
    </location>
</feature>
<evidence type="ECO:0000313" key="5">
    <source>
        <dbReference type="Proteomes" id="UP000787472"/>
    </source>
</evidence>
<dbReference type="CDD" id="cd01444">
    <property type="entry name" value="GlpE_ST"/>
    <property type="match status" value="1"/>
</dbReference>
<keyword evidence="1" id="KW-0963">Cytoplasm</keyword>
<dbReference type="InterPro" id="IPR036873">
    <property type="entry name" value="Rhodanese-like_dom_sf"/>
</dbReference>
<dbReference type="PANTHER" id="PTHR43031:SF6">
    <property type="entry name" value="THIOSULFATE SULFURTRANSFERASE GLPE"/>
    <property type="match status" value="1"/>
</dbReference>
<dbReference type="Proteomes" id="UP000787472">
    <property type="component" value="Unassembled WGS sequence"/>
</dbReference>
<protein>
    <submittedName>
        <fullName evidence="4">Thiosulfate sulfurtransferase GlpE</fullName>
        <ecNumber evidence="4">2.8.1.1</ecNumber>
    </submittedName>
</protein>
<dbReference type="SMART" id="SM00450">
    <property type="entry name" value="RHOD"/>
    <property type="match status" value="1"/>
</dbReference>
<dbReference type="AlphaFoldDB" id="A0A9E5T4E8"/>
<evidence type="ECO:0000256" key="1">
    <source>
        <dbReference type="ARBA" id="ARBA00022490"/>
    </source>
</evidence>
<dbReference type="RefSeq" id="WP_167191639.1">
    <property type="nucleotide sequence ID" value="NZ_JAAONZ010000023.1"/>
</dbReference>
<dbReference type="PANTHER" id="PTHR43031">
    <property type="entry name" value="FAD-DEPENDENT OXIDOREDUCTASE"/>
    <property type="match status" value="1"/>
</dbReference>
<evidence type="ECO:0000259" key="3">
    <source>
        <dbReference type="PROSITE" id="PS50206"/>
    </source>
</evidence>